<feature type="region of interest" description="Disordered" evidence="1">
    <location>
        <begin position="40"/>
        <end position="103"/>
    </location>
</feature>
<proteinExistence type="predicted"/>
<organism evidence="2 3">
    <name type="scientific">Cuscuta europaea</name>
    <name type="common">European dodder</name>
    <dbReference type="NCBI Taxonomy" id="41803"/>
    <lineage>
        <taxon>Eukaryota</taxon>
        <taxon>Viridiplantae</taxon>
        <taxon>Streptophyta</taxon>
        <taxon>Embryophyta</taxon>
        <taxon>Tracheophyta</taxon>
        <taxon>Spermatophyta</taxon>
        <taxon>Magnoliopsida</taxon>
        <taxon>eudicotyledons</taxon>
        <taxon>Gunneridae</taxon>
        <taxon>Pentapetalae</taxon>
        <taxon>asterids</taxon>
        <taxon>lamiids</taxon>
        <taxon>Solanales</taxon>
        <taxon>Convolvulaceae</taxon>
        <taxon>Cuscuteae</taxon>
        <taxon>Cuscuta</taxon>
        <taxon>Cuscuta subgen. Cuscuta</taxon>
    </lineage>
</organism>
<gene>
    <name evidence="2" type="ORF">CEURO_LOCUS6406</name>
</gene>
<evidence type="ECO:0000256" key="1">
    <source>
        <dbReference type="SAM" id="MobiDB-lite"/>
    </source>
</evidence>
<reference evidence="2" key="1">
    <citation type="submission" date="2022-07" db="EMBL/GenBank/DDBJ databases">
        <authorList>
            <person name="Macas J."/>
            <person name="Novak P."/>
            <person name="Neumann P."/>
        </authorList>
    </citation>
    <scope>NUCLEOTIDE SEQUENCE</scope>
</reference>
<protein>
    <submittedName>
        <fullName evidence="2">Uncharacterized protein</fullName>
    </submittedName>
</protein>
<comment type="caution">
    <text evidence="2">The sequence shown here is derived from an EMBL/GenBank/DDBJ whole genome shotgun (WGS) entry which is preliminary data.</text>
</comment>
<evidence type="ECO:0000313" key="3">
    <source>
        <dbReference type="Proteomes" id="UP001152484"/>
    </source>
</evidence>
<dbReference type="EMBL" id="CAMAPE010000010">
    <property type="protein sequence ID" value="CAH9077675.1"/>
    <property type="molecule type" value="Genomic_DNA"/>
</dbReference>
<dbReference type="Proteomes" id="UP001152484">
    <property type="component" value="Unassembled WGS sequence"/>
</dbReference>
<dbReference type="AlphaFoldDB" id="A0A9P0YUT9"/>
<sequence>MWLARKGKEYYDGGEYFTQALIYRRLARHLGVDLKAFDPAAHGLPPLQPDPRIPLPEGATRPDLEDTVLIQEANDEEEEAEKDATSKLVEGGAAEADDNHVLV</sequence>
<accession>A0A9P0YUT9</accession>
<name>A0A9P0YUT9_CUSEU</name>
<keyword evidence="3" id="KW-1185">Reference proteome</keyword>
<evidence type="ECO:0000313" key="2">
    <source>
        <dbReference type="EMBL" id="CAH9077675.1"/>
    </source>
</evidence>
<dbReference type="OrthoDB" id="1323673at2759"/>